<feature type="non-terminal residue" evidence="1">
    <location>
        <position position="42"/>
    </location>
</feature>
<sequence>GLLTLLLLLTPMLNVVFSIPYDIAVGSGLCHMVGTTAAASLK</sequence>
<proteinExistence type="predicted"/>
<dbReference type="AlphaFoldDB" id="X1KVJ5"/>
<feature type="non-terminal residue" evidence="1">
    <location>
        <position position="1"/>
    </location>
</feature>
<protein>
    <submittedName>
        <fullName evidence="1">Uncharacterized protein</fullName>
    </submittedName>
</protein>
<organism evidence="1">
    <name type="scientific">marine sediment metagenome</name>
    <dbReference type="NCBI Taxonomy" id="412755"/>
    <lineage>
        <taxon>unclassified sequences</taxon>
        <taxon>metagenomes</taxon>
        <taxon>ecological metagenomes</taxon>
    </lineage>
</organism>
<name>X1KVJ5_9ZZZZ</name>
<evidence type="ECO:0000313" key="1">
    <source>
        <dbReference type="EMBL" id="GAH94194.1"/>
    </source>
</evidence>
<gene>
    <name evidence="1" type="ORF">S03H2_72858</name>
</gene>
<reference evidence="1" key="1">
    <citation type="journal article" date="2014" name="Front. Microbiol.">
        <title>High frequency of phylogenetically diverse reductive dehalogenase-homologous genes in deep subseafloor sedimentary metagenomes.</title>
        <authorList>
            <person name="Kawai M."/>
            <person name="Futagami T."/>
            <person name="Toyoda A."/>
            <person name="Takaki Y."/>
            <person name="Nishi S."/>
            <person name="Hori S."/>
            <person name="Arai W."/>
            <person name="Tsubouchi T."/>
            <person name="Morono Y."/>
            <person name="Uchiyama I."/>
            <person name="Ito T."/>
            <person name="Fujiyama A."/>
            <person name="Inagaki F."/>
            <person name="Takami H."/>
        </authorList>
    </citation>
    <scope>NUCLEOTIDE SEQUENCE</scope>
    <source>
        <strain evidence="1">Expedition CK06-06</strain>
    </source>
</reference>
<accession>X1KVJ5</accession>
<dbReference type="EMBL" id="BARU01049541">
    <property type="protein sequence ID" value="GAH94194.1"/>
    <property type="molecule type" value="Genomic_DNA"/>
</dbReference>
<comment type="caution">
    <text evidence="1">The sequence shown here is derived from an EMBL/GenBank/DDBJ whole genome shotgun (WGS) entry which is preliminary data.</text>
</comment>